<dbReference type="STRING" id="1244108.SAMN05444004_10473"/>
<sequence>MILSPGRGYAFVHAPKTGGTAMALALEAHAMADDILIGDTPKALKRRGRLNGAQAAGRLWKHSTLRDVRGLLPDPVLDRLTPVMLVRNPWDRMVSYYHWLRAQDFDNPAVTRAKTLGFKAFVLDPKTGESFRRNPSASYVAGGALPIFIRLEHLETDLVPFTDLLGFGLILPRVNSSDRLADWRSYYDATTRDCVAEICAADISAFSYHFEPTNRA</sequence>
<keyword evidence="1" id="KW-0808">Transferase</keyword>
<dbReference type="Gene3D" id="3.40.50.300">
    <property type="entry name" value="P-loop containing nucleotide triphosphate hydrolases"/>
    <property type="match status" value="1"/>
</dbReference>
<dbReference type="Proteomes" id="UP000198914">
    <property type="component" value="Unassembled WGS sequence"/>
</dbReference>
<reference evidence="2" key="1">
    <citation type="submission" date="2016-10" db="EMBL/GenBank/DDBJ databases">
        <authorList>
            <person name="Varghese N."/>
            <person name="Submissions S."/>
        </authorList>
    </citation>
    <scope>NUCLEOTIDE SEQUENCE [LARGE SCALE GENOMIC DNA]</scope>
    <source>
        <strain evidence="2">DSM 100420</strain>
    </source>
</reference>
<dbReference type="GO" id="GO:0016740">
    <property type="term" value="F:transferase activity"/>
    <property type="evidence" value="ECO:0007669"/>
    <property type="project" value="UniProtKB-KW"/>
</dbReference>
<name>A0A1H3NQX5_9RHOB</name>
<evidence type="ECO:0000313" key="2">
    <source>
        <dbReference type="Proteomes" id="UP000198914"/>
    </source>
</evidence>
<dbReference type="EMBL" id="FNPX01000004">
    <property type="protein sequence ID" value="SDY91234.1"/>
    <property type="molecule type" value="Genomic_DNA"/>
</dbReference>
<dbReference type="OrthoDB" id="288532at2"/>
<dbReference type="SUPFAM" id="SSF52540">
    <property type="entry name" value="P-loop containing nucleoside triphosphate hydrolases"/>
    <property type="match status" value="1"/>
</dbReference>
<evidence type="ECO:0000313" key="1">
    <source>
        <dbReference type="EMBL" id="SDY91234.1"/>
    </source>
</evidence>
<keyword evidence="2" id="KW-1185">Reference proteome</keyword>
<gene>
    <name evidence="1" type="ORF">SAMN05444004_10473</name>
</gene>
<dbReference type="RefSeq" id="WP_092643993.1">
    <property type="nucleotide sequence ID" value="NZ_FNPX01000004.1"/>
</dbReference>
<organism evidence="1 2">
    <name type="scientific">Jannaschia faecimaris</name>
    <dbReference type="NCBI Taxonomy" id="1244108"/>
    <lineage>
        <taxon>Bacteria</taxon>
        <taxon>Pseudomonadati</taxon>
        <taxon>Pseudomonadota</taxon>
        <taxon>Alphaproteobacteria</taxon>
        <taxon>Rhodobacterales</taxon>
        <taxon>Roseobacteraceae</taxon>
        <taxon>Jannaschia</taxon>
    </lineage>
</organism>
<proteinExistence type="predicted"/>
<dbReference type="InterPro" id="IPR027417">
    <property type="entry name" value="P-loop_NTPase"/>
</dbReference>
<protein>
    <submittedName>
        <fullName evidence="1">Sulfotransferase family protein</fullName>
    </submittedName>
</protein>
<dbReference type="AlphaFoldDB" id="A0A1H3NQX5"/>
<accession>A0A1H3NQX5</accession>